<organism evidence="2 3">
    <name type="scientific">Candidatus Wolfebacteria bacterium RIFCSPHIGHO2_01_FULL_48_22</name>
    <dbReference type="NCBI Taxonomy" id="1802555"/>
    <lineage>
        <taxon>Bacteria</taxon>
        <taxon>Candidatus Wolfeibacteriota</taxon>
    </lineage>
</organism>
<sequence length="153" mass="17717">MSNFSARETRSTGIIGENIACGYLVKKGYKIIKRNFIAPFGEIDIIAKSPDNTLIFIEVKALKYSAKSGNIVRQSYPHLPLTQALQNRRIYTGSPFNPEMHLDDVKLRKLNRLCAWYANTYYPESEFRIDGMCVDIFEDGEYNIRHYKNIGYY</sequence>
<protein>
    <submittedName>
        <fullName evidence="2">Uncharacterized protein</fullName>
    </submittedName>
</protein>
<dbReference type="SUPFAM" id="SSF52980">
    <property type="entry name" value="Restriction endonuclease-like"/>
    <property type="match status" value="1"/>
</dbReference>
<accession>A0A1F8DRV7</accession>
<dbReference type="PANTHER" id="PTHR34039:SF1">
    <property type="entry name" value="UPF0102 PROTEIN YRAN"/>
    <property type="match status" value="1"/>
</dbReference>
<dbReference type="STRING" id="1802555.A2755_03320"/>
<dbReference type="EMBL" id="MGIP01000019">
    <property type="protein sequence ID" value="OGM90558.1"/>
    <property type="molecule type" value="Genomic_DNA"/>
</dbReference>
<dbReference type="InterPro" id="IPR011856">
    <property type="entry name" value="tRNA_endonuc-like_dom_sf"/>
</dbReference>
<dbReference type="Proteomes" id="UP000177029">
    <property type="component" value="Unassembled WGS sequence"/>
</dbReference>
<dbReference type="InterPro" id="IPR003509">
    <property type="entry name" value="UPF0102_YraN-like"/>
</dbReference>
<dbReference type="Gene3D" id="3.40.1350.10">
    <property type="match status" value="1"/>
</dbReference>
<reference evidence="2 3" key="1">
    <citation type="journal article" date="2016" name="Nat. Commun.">
        <title>Thousands of microbial genomes shed light on interconnected biogeochemical processes in an aquifer system.</title>
        <authorList>
            <person name="Anantharaman K."/>
            <person name="Brown C.T."/>
            <person name="Hug L.A."/>
            <person name="Sharon I."/>
            <person name="Castelle C.J."/>
            <person name="Probst A.J."/>
            <person name="Thomas B.C."/>
            <person name="Singh A."/>
            <person name="Wilkins M.J."/>
            <person name="Karaoz U."/>
            <person name="Brodie E.L."/>
            <person name="Williams K.H."/>
            <person name="Hubbard S.S."/>
            <person name="Banfield J.F."/>
        </authorList>
    </citation>
    <scope>NUCLEOTIDE SEQUENCE [LARGE SCALE GENOMIC DNA]</scope>
</reference>
<comment type="caution">
    <text evidence="2">The sequence shown here is derived from an EMBL/GenBank/DDBJ whole genome shotgun (WGS) entry which is preliminary data.</text>
</comment>
<name>A0A1F8DRV7_9BACT</name>
<dbReference type="AlphaFoldDB" id="A0A1F8DRV7"/>
<proteinExistence type="inferred from homology"/>
<dbReference type="PANTHER" id="PTHR34039">
    <property type="entry name" value="UPF0102 PROTEIN YRAN"/>
    <property type="match status" value="1"/>
</dbReference>
<dbReference type="GO" id="GO:0003676">
    <property type="term" value="F:nucleic acid binding"/>
    <property type="evidence" value="ECO:0007669"/>
    <property type="project" value="InterPro"/>
</dbReference>
<dbReference type="InterPro" id="IPR011335">
    <property type="entry name" value="Restrct_endonuc-II-like"/>
</dbReference>
<evidence type="ECO:0000313" key="3">
    <source>
        <dbReference type="Proteomes" id="UP000177029"/>
    </source>
</evidence>
<comment type="similarity">
    <text evidence="1">Belongs to the UPF0102 family.</text>
</comment>
<dbReference type="Pfam" id="PF02021">
    <property type="entry name" value="UPF0102"/>
    <property type="match status" value="1"/>
</dbReference>
<evidence type="ECO:0000313" key="2">
    <source>
        <dbReference type="EMBL" id="OGM90558.1"/>
    </source>
</evidence>
<evidence type="ECO:0000256" key="1">
    <source>
        <dbReference type="ARBA" id="ARBA00006738"/>
    </source>
</evidence>
<gene>
    <name evidence="2" type="ORF">A2755_03320</name>
</gene>